<dbReference type="Pfam" id="PF13977">
    <property type="entry name" value="TetR_C_6"/>
    <property type="match status" value="1"/>
</dbReference>
<dbReference type="Gene3D" id="1.10.10.60">
    <property type="entry name" value="Homeodomain-like"/>
    <property type="match status" value="1"/>
</dbReference>
<accession>A0A5P9YYT0</accession>
<dbReference type="AlphaFoldDB" id="A0A5C4W6Y7"/>
<evidence type="ECO:0000313" key="5">
    <source>
        <dbReference type="EMBL" id="KAB8192286.1"/>
    </source>
</evidence>
<dbReference type="OrthoDB" id="9805134at2"/>
<evidence type="ECO:0000256" key="4">
    <source>
        <dbReference type="ARBA" id="ARBA00023163"/>
    </source>
</evidence>
<keyword evidence="2" id="KW-0805">Transcription regulation</keyword>
<dbReference type="Gene3D" id="1.10.357.10">
    <property type="entry name" value="Tetracycline Repressor, domain 2"/>
    <property type="match status" value="1"/>
</dbReference>
<keyword evidence="3" id="KW-0238">DNA-binding</keyword>
<name>A0A5C4W6Y7_9ACTN</name>
<dbReference type="PANTHER" id="PTHR47506:SF1">
    <property type="entry name" value="HTH-TYPE TRANSCRIPTIONAL REGULATOR YJDC"/>
    <property type="match status" value="1"/>
</dbReference>
<protein>
    <submittedName>
        <fullName evidence="5">TetR family transcriptional regulator</fullName>
    </submittedName>
</protein>
<dbReference type="PROSITE" id="PS50977">
    <property type="entry name" value="HTH_TETR_2"/>
    <property type="match status" value="1"/>
</dbReference>
<keyword evidence="6" id="KW-1185">Reference proteome</keyword>
<reference evidence="5 6" key="1">
    <citation type="submission" date="2019-10" db="EMBL/GenBank/DDBJ databases">
        <title>Nonomuraea sp. nov., isolated from Phyllanthus amarus.</title>
        <authorList>
            <person name="Klykleung N."/>
            <person name="Tanasupawat S."/>
        </authorList>
    </citation>
    <scope>NUCLEOTIDE SEQUENCE [LARGE SCALE GENOMIC DNA]</scope>
    <source>
        <strain evidence="5 6">PA1-10</strain>
    </source>
</reference>
<dbReference type="PANTHER" id="PTHR47506">
    <property type="entry name" value="TRANSCRIPTIONAL REGULATORY PROTEIN"/>
    <property type="match status" value="1"/>
</dbReference>
<dbReference type="Pfam" id="PF00440">
    <property type="entry name" value="TetR_N"/>
    <property type="match status" value="1"/>
</dbReference>
<dbReference type="InterPro" id="IPR036271">
    <property type="entry name" value="Tet_transcr_reg_TetR-rel_C_sf"/>
</dbReference>
<gene>
    <name evidence="5" type="ORF">FH608_026765</name>
</gene>
<evidence type="ECO:0000256" key="3">
    <source>
        <dbReference type="ARBA" id="ARBA00023125"/>
    </source>
</evidence>
<organism evidence="5 6">
    <name type="scientific">Nonomuraea phyllanthi</name>
    <dbReference type="NCBI Taxonomy" id="2219224"/>
    <lineage>
        <taxon>Bacteria</taxon>
        <taxon>Bacillati</taxon>
        <taxon>Actinomycetota</taxon>
        <taxon>Actinomycetes</taxon>
        <taxon>Streptosporangiales</taxon>
        <taxon>Streptosporangiaceae</taxon>
        <taxon>Nonomuraea</taxon>
    </lineage>
</organism>
<keyword evidence="1" id="KW-0678">Repressor</keyword>
<dbReference type="InterPro" id="IPR009057">
    <property type="entry name" value="Homeodomain-like_sf"/>
</dbReference>
<dbReference type="EMBL" id="VDLX02000010">
    <property type="protein sequence ID" value="KAB8192286.1"/>
    <property type="molecule type" value="Genomic_DNA"/>
</dbReference>
<dbReference type="SUPFAM" id="SSF46689">
    <property type="entry name" value="Homeodomain-like"/>
    <property type="match status" value="1"/>
</dbReference>
<dbReference type="SUPFAM" id="SSF48498">
    <property type="entry name" value="Tetracyclin repressor-like, C-terminal domain"/>
    <property type="match status" value="1"/>
</dbReference>
<dbReference type="RefSeq" id="WP_139633356.1">
    <property type="nucleotide sequence ID" value="NZ_CP045572.1"/>
</dbReference>
<dbReference type="InterPro" id="IPR001647">
    <property type="entry name" value="HTH_TetR"/>
</dbReference>
<evidence type="ECO:0000256" key="2">
    <source>
        <dbReference type="ARBA" id="ARBA00023015"/>
    </source>
</evidence>
<dbReference type="InterPro" id="IPR039538">
    <property type="entry name" value="BetI_C"/>
</dbReference>
<evidence type="ECO:0000313" key="6">
    <source>
        <dbReference type="Proteomes" id="UP000312512"/>
    </source>
</evidence>
<comment type="caution">
    <text evidence="5">The sequence shown here is derived from an EMBL/GenBank/DDBJ whole genome shotgun (WGS) entry which is preliminary data.</text>
</comment>
<accession>A0A5C4W6Y7</accession>
<dbReference type="Proteomes" id="UP000312512">
    <property type="component" value="Unassembled WGS sequence"/>
</dbReference>
<proteinExistence type="predicted"/>
<dbReference type="GO" id="GO:0003677">
    <property type="term" value="F:DNA binding"/>
    <property type="evidence" value="ECO:0007669"/>
    <property type="project" value="UniProtKB-UniRule"/>
</dbReference>
<sequence>MGRPRKFEEERAVEAAMRAFWRAGYEATSTEDLCTATGLGRSSIYNTFASKRELFVKALLRYMEQREAALAELLDGDLPLQEKMRTVLWWAVDPDPGEPPGCLVVRSMTELAPHDPEIAGLLRRDNDRRREMLRAAIEAGRARGEVDPGKDPVALAHFVFATVAGLRVSEQGGTDRSGLELVARIALDAF</sequence>
<keyword evidence="4" id="KW-0804">Transcription</keyword>
<evidence type="ECO:0000256" key="1">
    <source>
        <dbReference type="ARBA" id="ARBA00022491"/>
    </source>
</evidence>